<organism evidence="1 2">
    <name type="scientific">Babesia ovata</name>
    <dbReference type="NCBI Taxonomy" id="189622"/>
    <lineage>
        <taxon>Eukaryota</taxon>
        <taxon>Sar</taxon>
        <taxon>Alveolata</taxon>
        <taxon>Apicomplexa</taxon>
        <taxon>Aconoidasida</taxon>
        <taxon>Piroplasmida</taxon>
        <taxon>Babesiidae</taxon>
        <taxon>Babesia</taxon>
    </lineage>
</organism>
<accession>A0A2H6KIC7</accession>
<sequence length="647" mass="72013">MARSQTDKQRMKLPFLLNSAARASSVGELENVFGKLLKAIPHLEGVQVSNILNALSKKDVPHRKESWLEVSARLLAEDSRQCARGDSQIGVIAGNQLGNQKPLRQNASSTIQTLHNATNGSSSSLGNNECSFSGRITGASSLLASYDIRDVTIILNAFSKVGVMPPELMQTVINIVMSHVNRLGGQELSKMIHTMGKHGMIDDLNAVLNRHGRGLEDCLANERDYSMALRVVMLNQDKLKGSDAFNVLVGVIDSKFKEMSDTSLAILVNSIGRYGKDERGIMPLLAPIIIKRLRSGAFDYMSIAQIANGVARVSFLNVQLMDAIVQRVTENIHFFTARCKVSILNAFHKLRFFNFKLFDALMLDLTFANADMTPQCIANTISATAYFYKRMRTEGLFDLYKALCRRISYYESLQSFNMQNQVNILNGLSKVGFEDRKLYSRFGDNILNTNAHVSPMDVAVLLNAFARAKMVHGLAVHLCKNIANYIYSMKPQEVTCSLNSINALRKCSDSCKHEIDDTVWTSAIRAIVDYMMKEIDFVSSCRPLDVRLTIVSLAESGIVNRDLYSMLLNCLGTKIKFASMWDLVCLFSALHKVGYAVDTKLLDAVEESLECIAEGKARIHSDVKALHNILTKKYPNHTLISRLAHFS</sequence>
<dbReference type="GeneID" id="39876501"/>
<name>A0A2H6KIC7_9APIC</name>
<evidence type="ECO:0000313" key="2">
    <source>
        <dbReference type="Proteomes" id="UP000236319"/>
    </source>
</evidence>
<proteinExistence type="predicted"/>
<protein>
    <submittedName>
        <fullName evidence="1">Uncharacterized protein</fullName>
    </submittedName>
</protein>
<gene>
    <name evidence="1" type="ORF">BOVATA_042240</name>
</gene>
<dbReference type="VEuPathDB" id="PiroplasmaDB:BOVATA_042240"/>
<dbReference type="Proteomes" id="UP000236319">
    <property type="component" value="Unassembled WGS sequence"/>
</dbReference>
<dbReference type="RefSeq" id="XP_028868974.1">
    <property type="nucleotide sequence ID" value="XM_029013141.1"/>
</dbReference>
<reference evidence="1 2" key="1">
    <citation type="journal article" date="2017" name="BMC Genomics">
        <title>Whole-genome assembly of Babesia ovata and comparative genomics between closely related pathogens.</title>
        <authorList>
            <person name="Yamagishi J."/>
            <person name="Asada M."/>
            <person name="Hakimi H."/>
            <person name="Tanaka T.Q."/>
            <person name="Sugimoto C."/>
            <person name="Kawazu S."/>
        </authorList>
    </citation>
    <scope>NUCLEOTIDE SEQUENCE [LARGE SCALE GENOMIC DNA]</scope>
    <source>
        <strain evidence="1 2">Miyake</strain>
    </source>
</reference>
<dbReference type="AlphaFoldDB" id="A0A2H6KIC7"/>
<keyword evidence="2" id="KW-1185">Reference proteome</keyword>
<evidence type="ECO:0000313" key="1">
    <source>
        <dbReference type="EMBL" id="GBE62731.1"/>
    </source>
</evidence>
<dbReference type="OrthoDB" id="385235at2759"/>
<comment type="caution">
    <text evidence="1">The sequence shown here is derived from an EMBL/GenBank/DDBJ whole genome shotgun (WGS) entry which is preliminary data.</text>
</comment>
<dbReference type="EMBL" id="BDSA01000006">
    <property type="protein sequence ID" value="GBE62731.1"/>
    <property type="molecule type" value="Genomic_DNA"/>
</dbReference>